<dbReference type="InterPro" id="IPR018368">
    <property type="entry name" value="ClpA/B_CS1"/>
</dbReference>
<comment type="caution">
    <text evidence="9">The sequence shown here is derived from an EMBL/GenBank/DDBJ whole genome shotgun (WGS) entry which is preliminary data.</text>
</comment>
<dbReference type="Gene3D" id="1.10.8.60">
    <property type="match status" value="1"/>
</dbReference>
<keyword evidence="2" id="KW-0547">Nucleotide-binding</keyword>
<evidence type="ECO:0000256" key="3">
    <source>
        <dbReference type="ARBA" id="ARBA00022840"/>
    </source>
</evidence>
<dbReference type="InterPro" id="IPR027417">
    <property type="entry name" value="P-loop_NTPase"/>
</dbReference>
<dbReference type="PANTHER" id="PTHR11638">
    <property type="entry name" value="ATP-DEPENDENT CLP PROTEASE"/>
    <property type="match status" value="1"/>
</dbReference>
<dbReference type="PROSITE" id="PS50045">
    <property type="entry name" value="SIGMA54_INTERACT_4"/>
    <property type="match status" value="1"/>
</dbReference>
<dbReference type="Pfam" id="PF10431">
    <property type="entry name" value="ClpB_D2-small"/>
    <property type="match status" value="1"/>
</dbReference>
<feature type="domain" description="Sigma-54 factor interaction" evidence="7">
    <location>
        <begin position="592"/>
        <end position="776"/>
    </location>
</feature>
<feature type="domain" description="Clp R" evidence="8">
    <location>
        <begin position="5"/>
        <end position="153"/>
    </location>
</feature>
<evidence type="ECO:0000256" key="2">
    <source>
        <dbReference type="ARBA" id="ARBA00022741"/>
    </source>
</evidence>
<evidence type="ECO:0000256" key="6">
    <source>
        <dbReference type="SAM" id="MobiDB-lite"/>
    </source>
</evidence>
<organism evidence="9 10">
    <name type="scientific">Granulicella mallensis</name>
    <dbReference type="NCBI Taxonomy" id="940614"/>
    <lineage>
        <taxon>Bacteria</taxon>
        <taxon>Pseudomonadati</taxon>
        <taxon>Acidobacteriota</taxon>
        <taxon>Terriglobia</taxon>
        <taxon>Terriglobales</taxon>
        <taxon>Acidobacteriaceae</taxon>
        <taxon>Granulicella</taxon>
    </lineage>
</organism>
<dbReference type="GO" id="GO:0005737">
    <property type="term" value="C:cytoplasm"/>
    <property type="evidence" value="ECO:0007669"/>
    <property type="project" value="TreeGrafter"/>
</dbReference>
<keyword evidence="3 9" id="KW-0067">ATP-binding</keyword>
<dbReference type="PROSITE" id="PS00870">
    <property type="entry name" value="CLPAB_1"/>
    <property type="match status" value="1"/>
</dbReference>
<dbReference type="SUPFAM" id="SSF52540">
    <property type="entry name" value="P-loop containing nucleoside triphosphate hydrolases"/>
    <property type="match status" value="2"/>
</dbReference>
<keyword evidence="9" id="KW-0378">Hydrolase</keyword>
<dbReference type="Pfam" id="PF00004">
    <property type="entry name" value="AAA"/>
    <property type="match status" value="1"/>
</dbReference>
<gene>
    <name evidence="9" type="ORF">HDF15_001312</name>
</gene>
<dbReference type="Pfam" id="PF07724">
    <property type="entry name" value="AAA_2"/>
    <property type="match status" value="1"/>
</dbReference>
<name>A0A7W8EA30_9BACT</name>
<dbReference type="EMBL" id="JACHIO010000004">
    <property type="protein sequence ID" value="MBB5062975.1"/>
    <property type="molecule type" value="Genomic_DNA"/>
</dbReference>
<proteinExistence type="predicted"/>
<keyword evidence="1 5" id="KW-0677">Repeat</keyword>
<dbReference type="Pfam" id="PF17871">
    <property type="entry name" value="AAA_lid_9"/>
    <property type="match status" value="1"/>
</dbReference>
<feature type="region of interest" description="Disordered" evidence="6">
    <location>
        <begin position="864"/>
        <end position="914"/>
    </location>
</feature>
<dbReference type="PROSITE" id="PS51903">
    <property type="entry name" value="CLP_R"/>
    <property type="match status" value="1"/>
</dbReference>
<dbReference type="InterPro" id="IPR041546">
    <property type="entry name" value="ClpA/ClpB_AAA_lid"/>
</dbReference>
<dbReference type="GO" id="GO:0008233">
    <property type="term" value="F:peptidase activity"/>
    <property type="evidence" value="ECO:0007669"/>
    <property type="project" value="UniProtKB-KW"/>
</dbReference>
<dbReference type="SMART" id="SM01086">
    <property type="entry name" value="ClpB_D2-small"/>
    <property type="match status" value="1"/>
</dbReference>
<evidence type="ECO:0000256" key="5">
    <source>
        <dbReference type="PROSITE-ProRule" id="PRU01251"/>
    </source>
</evidence>
<protein>
    <submittedName>
        <fullName evidence="9">ATP-dependent Clp protease ATP-binding subunit ClpB</fullName>
    </submittedName>
</protein>
<dbReference type="InterPro" id="IPR036628">
    <property type="entry name" value="Clp_N_dom_sf"/>
</dbReference>
<dbReference type="GO" id="GO:0006508">
    <property type="term" value="P:proteolysis"/>
    <property type="evidence" value="ECO:0007669"/>
    <property type="project" value="UniProtKB-KW"/>
</dbReference>
<dbReference type="InterPro" id="IPR003593">
    <property type="entry name" value="AAA+_ATPase"/>
</dbReference>
<feature type="compositionally biased region" description="Low complexity" evidence="6">
    <location>
        <begin position="142"/>
        <end position="165"/>
    </location>
</feature>
<dbReference type="FunFam" id="3.40.50.300:FF:000010">
    <property type="entry name" value="Chaperone clpB 1, putative"/>
    <property type="match status" value="1"/>
</dbReference>
<evidence type="ECO:0000313" key="10">
    <source>
        <dbReference type="Proteomes" id="UP000584867"/>
    </source>
</evidence>
<evidence type="ECO:0000259" key="8">
    <source>
        <dbReference type="PROSITE" id="PS51903"/>
    </source>
</evidence>
<dbReference type="InterPro" id="IPR004176">
    <property type="entry name" value="Clp_R_N"/>
</dbReference>
<feature type="region of interest" description="Disordered" evidence="6">
    <location>
        <begin position="140"/>
        <end position="167"/>
    </location>
</feature>
<dbReference type="PRINTS" id="PR00300">
    <property type="entry name" value="CLPPROTEASEA"/>
</dbReference>
<dbReference type="RefSeq" id="WP_184253795.1">
    <property type="nucleotide sequence ID" value="NZ_JACHIO010000004.1"/>
</dbReference>
<dbReference type="GO" id="GO:0006355">
    <property type="term" value="P:regulation of DNA-templated transcription"/>
    <property type="evidence" value="ECO:0007669"/>
    <property type="project" value="InterPro"/>
</dbReference>
<reference evidence="9 10" key="1">
    <citation type="submission" date="2020-08" db="EMBL/GenBank/DDBJ databases">
        <title>Genomic Encyclopedia of Type Strains, Phase IV (KMG-V): Genome sequencing to study the core and pangenomes of soil and plant-associated prokaryotes.</title>
        <authorList>
            <person name="Whitman W."/>
        </authorList>
    </citation>
    <scope>NUCLEOTIDE SEQUENCE [LARGE SCALE GENOMIC DNA]</scope>
    <source>
        <strain evidence="9 10">X5P3</strain>
    </source>
</reference>
<dbReference type="CDD" id="cd00009">
    <property type="entry name" value="AAA"/>
    <property type="match status" value="1"/>
</dbReference>
<dbReference type="InterPro" id="IPR002078">
    <property type="entry name" value="Sigma_54_int"/>
</dbReference>
<evidence type="ECO:0000256" key="1">
    <source>
        <dbReference type="ARBA" id="ARBA00022737"/>
    </source>
</evidence>
<accession>A0A7W8EA30</accession>
<dbReference type="PANTHER" id="PTHR11638:SF18">
    <property type="entry name" value="HEAT SHOCK PROTEIN 104"/>
    <property type="match status" value="1"/>
</dbReference>
<dbReference type="GO" id="GO:0005524">
    <property type="term" value="F:ATP binding"/>
    <property type="evidence" value="ECO:0007669"/>
    <property type="project" value="UniProtKB-KW"/>
</dbReference>
<dbReference type="SMART" id="SM00382">
    <property type="entry name" value="AAA"/>
    <property type="match status" value="2"/>
</dbReference>
<dbReference type="SUPFAM" id="SSF81923">
    <property type="entry name" value="Double Clp-N motif"/>
    <property type="match status" value="1"/>
</dbReference>
<dbReference type="InterPro" id="IPR001270">
    <property type="entry name" value="ClpA/B"/>
</dbReference>
<dbReference type="Gene3D" id="1.10.1780.10">
    <property type="entry name" value="Clp, N-terminal domain"/>
    <property type="match status" value="1"/>
</dbReference>
<dbReference type="Proteomes" id="UP000584867">
    <property type="component" value="Unassembled WGS sequence"/>
</dbReference>
<dbReference type="GO" id="GO:0034605">
    <property type="term" value="P:cellular response to heat"/>
    <property type="evidence" value="ECO:0007669"/>
    <property type="project" value="TreeGrafter"/>
</dbReference>
<keyword evidence="9" id="KW-0645">Protease</keyword>
<dbReference type="Pfam" id="PF02861">
    <property type="entry name" value="Clp_N"/>
    <property type="match status" value="1"/>
</dbReference>
<dbReference type="InterPro" id="IPR003959">
    <property type="entry name" value="ATPase_AAA_core"/>
</dbReference>
<dbReference type="AlphaFoldDB" id="A0A7W8EA30"/>
<dbReference type="InterPro" id="IPR019489">
    <property type="entry name" value="Clp_ATPase_C"/>
</dbReference>
<dbReference type="GO" id="GO:0016887">
    <property type="term" value="F:ATP hydrolysis activity"/>
    <property type="evidence" value="ECO:0007669"/>
    <property type="project" value="InterPro"/>
</dbReference>
<keyword evidence="4" id="KW-0143">Chaperone</keyword>
<evidence type="ECO:0000313" key="9">
    <source>
        <dbReference type="EMBL" id="MBB5062975.1"/>
    </source>
</evidence>
<dbReference type="CDD" id="cd19499">
    <property type="entry name" value="RecA-like_ClpB_Hsp104-like"/>
    <property type="match status" value="1"/>
</dbReference>
<evidence type="ECO:0000259" key="7">
    <source>
        <dbReference type="PROSITE" id="PS50045"/>
    </source>
</evidence>
<dbReference type="InterPro" id="IPR050130">
    <property type="entry name" value="ClpA_ClpB"/>
</dbReference>
<sequence length="914" mass="100351">MALDLSKLSDEMESALSGARLLAEQRRQALIQPEHLLLLLIDNEGSSLRAILERKNVALLPLLDALSRRADTLSAQRLEELRRPLASQALRTLLADAFKLSERHGRPAAEAIDVLEAALTTGTNDLRNDFRKAGFTIDDIEQPTASAPPTRRAQAAAAAQAPQSANETELAGGARMLERFGRDLTAAAAAGELMPVVGRDEEVRQLIQTLLRKTKSNPVLVGDPGTGKTAIVEGLALRIAAQDVPESMKRCRVIALDLMGLVAGAKYRGEFEERLKAVVDEVRLRKGEIILFLDEIHQLVGAGGTEGGMDAANILKPALARGELRCVGATTFDEYRERIEKDGALARRFERVQVGEPSDEAMLYILRGIRERYATFHGVDLTDEALHAAIKLSRRYMRDRFLPDKAIDVIDAATARLRMQLESRPTALDQQERLLTRHRAELETLRSLPKLSAAQTKQITTLEEEIATLEPRVAADSEAWELQRNARIDLGKTVQAIEENTRLLAAAEGAGDVTKAAEIRYGALKHLEAQRADLEARIAAQRESGNITIADKVLPEHIAEVVAERCGVPASRMLESERDRLLHLEDRLGERVYGQPEAIRAVSEAARRMRTDLQLKRSPASFLFVGPTGVGKTELAKALAEALFDDESALIRIDMGEYKDSASAAGLIGSRPGLIGSDEGGFLTEQVRRSPYSIVLFDEVEKGHPEILDLLLGVLDEGRLTDAKGRFCDFTNTVVLFTSNLGVRESMAAGEDNALREQIILDAVRANLRPELYNRIGQVIPFHPLGMPELERIVTGHLRALKRKLEDDRELHLETTPTAIDLLARLSYDPEYGARPAGRVMQREVLSPLAEILLGGDAIPGSTITVDATPLETPTEGSEEQPPQEMIFSLTQPHESDSLHADVTPDSMPEEVAQ</sequence>
<dbReference type="Gene3D" id="3.40.50.300">
    <property type="entry name" value="P-loop containing nucleotide triphosphate hydrolases"/>
    <property type="match status" value="3"/>
</dbReference>
<evidence type="ECO:0000256" key="4">
    <source>
        <dbReference type="ARBA" id="ARBA00023186"/>
    </source>
</evidence>